<sequence>MELLRTFSPGAFAYGLASWSWLGVHGKTPRFTTVFGDVFLESLEGWWFLDTIEGSLELRWSSAVEMYTELDSPDGRADLLLEGLCREVLDTGTAPRPDEVLTFSPHPALGGRLHTDFVAPVRFELALRLTGEMHHQLRSTLDASPSPLLLGHVEAPRPVPAWEPGTARGL</sequence>
<dbReference type="EMBL" id="JALQCY010000009">
    <property type="protein sequence ID" value="MCK9796157.1"/>
    <property type="molecule type" value="Genomic_DNA"/>
</dbReference>
<protein>
    <recommendedName>
        <fullName evidence="3">T6SS immunity protein Tdi1 C-terminal domain-containing protein</fullName>
    </recommendedName>
</protein>
<comment type="caution">
    <text evidence="1">The sequence shown here is derived from an EMBL/GenBank/DDBJ whole genome shotgun (WGS) entry which is preliminary data.</text>
</comment>
<dbReference type="RefSeq" id="WP_416346012.1">
    <property type="nucleotide sequence ID" value="NZ_JALQCY010000009.1"/>
</dbReference>
<gene>
    <name evidence="1" type="ORF">M1843_20635</name>
</gene>
<organism evidence="1 2">
    <name type="scientific">Isoptericola peretonis</name>
    <dbReference type="NCBI Taxonomy" id="2918523"/>
    <lineage>
        <taxon>Bacteria</taxon>
        <taxon>Bacillati</taxon>
        <taxon>Actinomycetota</taxon>
        <taxon>Actinomycetes</taxon>
        <taxon>Micrococcales</taxon>
        <taxon>Promicromonosporaceae</taxon>
        <taxon>Isoptericola</taxon>
    </lineage>
</organism>
<evidence type="ECO:0000313" key="1">
    <source>
        <dbReference type="EMBL" id="MCK9796157.1"/>
    </source>
</evidence>
<name>A0ABT0J9I9_9MICO</name>
<keyword evidence="2" id="KW-1185">Reference proteome</keyword>
<proteinExistence type="predicted"/>
<accession>A0ABT0J9I9</accession>
<reference evidence="1 2" key="1">
    <citation type="submission" date="2022-02" db="EMBL/GenBank/DDBJ databases">
        <title>The car tank lid bacteriome: a reservoir of bacteria with potential in bioremediation of fuel.</title>
        <authorList>
            <person name="Vidal-Verdu A."/>
            <person name="Gomez-Martinez D."/>
            <person name="Latorre-Perez A."/>
            <person name="Pereto J."/>
            <person name="Porcar M."/>
        </authorList>
    </citation>
    <scope>NUCLEOTIDE SEQUENCE [LARGE SCALE GENOMIC DNA]</scope>
    <source>
        <strain evidence="1 2">4D.3</strain>
    </source>
</reference>
<evidence type="ECO:0000313" key="2">
    <source>
        <dbReference type="Proteomes" id="UP001651050"/>
    </source>
</evidence>
<dbReference type="Proteomes" id="UP001651050">
    <property type="component" value="Unassembled WGS sequence"/>
</dbReference>
<evidence type="ECO:0008006" key="3">
    <source>
        <dbReference type="Google" id="ProtNLM"/>
    </source>
</evidence>